<protein>
    <submittedName>
        <fullName evidence="2">Uncharacterized protein</fullName>
    </submittedName>
</protein>
<evidence type="ECO:0000313" key="4">
    <source>
        <dbReference type="Proteomes" id="UP000515264"/>
    </source>
</evidence>
<evidence type="ECO:0000313" key="1">
    <source>
        <dbReference type="EMBL" id="QMV14730.1"/>
    </source>
</evidence>
<dbReference type="EMBL" id="FSSB01000016">
    <property type="protein sequence ID" value="SIO94990.1"/>
    <property type="molecule type" value="Genomic_DNA"/>
</dbReference>
<dbReference type="EMBL" id="CP046268">
    <property type="protein sequence ID" value="QMV14730.1"/>
    <property type="molecule type" value="Genomic_DNA"/>
</dbReference>
<sequence>MSTKTTAEVLSSVSKLTETVIDKIAEIDAAVTVRSPC</sequence>
<dbReference type="AlphaFoldDB" id="A0A1N6M6I6"/>
<name>A0A1N6M6I6_9VIBR</name>
<keyword evidence="4" id="KW-1185">Reference proteome</keyword>
<reference evidence="1" key="2">
    <citation type="submission" date="2019-11" db="EMBL/GenBank/DDBJ databases">
        <authorList>
            <person name="January G."/>
            <person name="Bunk B."/>
        </authorList>
    </citation>
    <scope>NUCLEOTIDE SEQUENCE</scope>
    <source>
        <strain evidence="1">3.6</strain>
    </source>
</reference>
<organism evidence="2 3">
    <name type="scientific">Vibrio spartinae</name>
    <dbReference type="NCBI Taxonomy" id="1918945"/>
    <lineage>
        <taxon>Bacteria</taxon>
        <taxon>Pseudomonadati</taxon>
        <taxon>Pseudomonadota</taxon>
        <taxon>Gammaproteobacteria</taxon>
        <taxon>Vibrionales</taxon>
        <taxon>Vibrionaceae</taxon>
        <taxon>Vibrio</taxon>
    </lineage>
</organism>
<dbReference type="Proteomes" id="UP000515264">
    <property type="component" value="Chromosome 1"/>
</dbReference>
<accession>A0A1N6M6I6</accession>
<dbReference type="Proteomes" id="UP000184774">
    <property type="component" value="Unassembled WGS sequence"/>
</dbReference>
<evidence type="ECO:0000313" key="2">
    <source>
        <dbReference type="EMBL" id="SIO94990.1"/>
    </source>
</evidence>
<gene>
    <name evidence="2" type="ORF">VSP9026_02727</name>
    <name evidence="1" type="ORF">Vspart_01999</name>
</gene>
<reference evidence="1 4" key="3">
    <citation type="journal article" date="2020" name="J. Nat. Prod.">
        <title>Genomics-Metabolomics Profiling Disclosed Marine Vibrio spartinae 3.6 as a Producer of a New Branched Side Chain Prodigiosin.</title>
        <authorList>
            <person name="Vitale G.A."/>
            <person name="Sciarretta M."/>
            <person name="Palma Esposito F."/>
            <person name="January G.G."/>
            <person name="Giaccio M."/>
            <person name="Bunk B."/>
            <person name="Sproer C."/>
            <person name="Bajerski F."/>
            <person name="Power D."/>
            <person name="Festa C."/>
            <person name="Monti M.C."/>
            <person name="D'Auria M.V."/>
            <person name="de Pascale D."/>
        </authorList>
    </citation>
    <scope>NUCLEOTIDE SEQUENCE [LARGE SCALE GENOMIC DNA]</scope>
    <source>
        <strain evidence="1 4">3.6</strain>
    </source>
</reference>
<evidence type="ECO:0000313" key="3">
    <source>
        <dbReference type="Proteomes" id="UP000184774"/>
    </source>
</evidence>
<reference evidence="2 3" key="1">
    <citation type="submission" date="2016-12" db="EMBL/GenBank/DDBJ databases">
        <authorList>
            <person name="Song W.-J."/>
            <person name="Kurnit D.M."/>
        </authorList>
    </citation>
    <scope>NUCLEOTIDE SEQUENCE [LARGE SCALE GENOMIC DNA]</scope>
    <source>
        <strain evidence="2 3">CECT 9026</strain>
    </source>
</reference>
<proteinExistence type="predicted"/>